<feature type="domain" description="ISXO2-like transposase" evidence="2">
    <location>
        <begin position="148"/>
        <end position="309"/>
    </location>
</feature>
<dbReference type="AlphaFoldDB" id="A0A066UEV7"/>
<evidence type="ECO:0000313" key="3">
    <source>
        <dbReference type="EMBL" id="KDN25620.1"/>
    </source>
</evidence>
<name>A0A066UEV7_9GAMM</name>
<evidence type="ECO:0000256" key="1">
    <source>
        <dbReference type="SAM" id="MobiDB-lite"/>
    </source>
</evidence>
<comment type="caution">
    <text evidence="3">The sequence shown here is derived from an EMBL/GenBank/DDBJ whole genome shotgun (WGS) entry which is preliminary data.</text>
</comment>
<feature type="compositionally biased region" description="Basic and acidic residues" evidence="1">
    <location>
        <begin position="169"/>
        <end position="180"/>
    </location>
</feature>
<dbReference type="Pfam" id="PF12760">
    <property type="entry name" value="Zn_ribbon_IS1595"/>
    <property type="match status" value="1"/>
</dbReference>
<accession>A0A066UEV7</accession>
<reference evidence="3 4" key="1">
    <citation type="journal article" date="2014" name="Genome Announc.">
        <title>Draft Genome Sequence of Moraxella bovoculi Strain 237T (ATCC BAA-1259T) Isolated from a Calf with Infectious Bovine Keratoconjunctivitis.</title>
        <authorList>
            <person name="Calcutt M.J."/>
            <person name="Foecking M.F."/>
            <person name="Martin N.T."/>
            <person name="Mhlanga-Mutangadura T."/>
            <person name="Reilly T.J."/>
        </authorList>
    </citation>
    <scope>NUCLEOTIDE SEQUENCE [LARGE SCALE GENOMIC DNA]</scope>
    <source>
        <strain evidence="3 4">237</strain>
    </source>
</reference>
<evidence type="ECO:0000259" key="2">
    <source>
        <dbReference type="SMART" id="SM01126"/>
    </source>
</evidence>
<protein>
    <submittedName>
        <fullName evidence="3">Transposase</fullName>
    </submittedName>
</protein>
<dbReference type="eggNOG" id="COG3677">
    <property type="taxonomic scope" value="Bacteria"/>
</dbReference>
<feature type="region of interest" description="Disordered" evidence="1">
    <location>
        <begin position="161"/>
        <end position="180"/>
    </location>
</feature>
<dbReference type="InterPro" id="IPR024445">
    <property type="entry name" value="Tnp_ISXO2-like"/>
</dbReference>
<dbReference type="NCBIfam" id="NF033547">
    <property type="entry name" value="transpos_IS1595"/>
    <property type="match status" value="1"/>
</dbReference>
<sequence>MPQHFLLSAKARNLSPIAIARMSEYEAVMVMKRLRWGDGDKVTCPRCGKQHKAYFIKSRRQWQCKECQYRFSVTSGTLFAHHKLPLRDILFACGLYVNAAKGISALQIARDLDVQYKTAFVLLHKIKEALKNYQVESFKKEANTGKKPLSGIIHMDATYVHSSRKPKNKKQDRIDRRLKQHENPKKRAILVMRDSFPKTEDPNLIGARRTMAFVAKSENSKVINDLANKHIEKGSTIHTDESPAYDNLIYFHDLKRVNHQQEYRSDEGVTNNLAESFFSRFKRMYYGQVHKMDNLYLHEYANEIAYREDTRRMSNGEIFNDLVSRCLNNKPSDDWRGYWQGNRRMAELLAA</sequence>
<dbReference type="OrthoDB" id="5365332at2"/>
<gene>
    <name evidence="3" type="ORF">MBO_02832</name>
</gene>
<dbReference type="Pfam" id="PF12762">
    <property type="entry name" value="DDE_Tnp_IS1595"/>
    <property type="match status" value="1"/>
</dbReference>
<evidence type="ECO:0000313" key="4">
    <source>
        <dbReference type="Proteomes" id="UP000035860"/>
    </source>
</evidence>
<dbReference type="Proteomes" id="UP000035860">
    <property type="component" value="Unassembled WGS sequence"/>
</dbReference>
<dbReference type="InterPro" id="IPR024442">
    <property type="entry name" value="Transposase_Zn_ribbon"/>
</dbReference>
<dbReference type="SMART" id="SM01126">
    <property type="entry name" value="DDE_Tnp_IS1595"/>
    <property type="match status" value="1"/>
</dbReference>
<dbReference type="RefSeq" id="WP_036363325.1">
    <property type="nucleotide sequence ID" value="NZ_AOMT01000006.1"/>
</dbReference>
<organism evidence="3 4">
    <name type="scientific">Moraxella bovoculi 237</name>
    <dbReference type="NCBI Taxonomy" id="743974"/>
    <lineage>
        <taxon>Bacteria</taxon>
        <taxon>Pseudomonadati</taxon>
        <taxon>Pseudomonadota</taxon>
        <taxon>Gammaproteobacteria</taxon>
        <taxon>Moraxellales</taxon>
        <taxon>Moraxellaceae</taxon>
        <taxon>Moraxella</taxon>
    </lineage>
</organism>
<keyword evidence="4" id="KW-1185">Reference proteome</keyword>
<dbReference type="EMBL" id="AOMT01000006">
    <property type="protein sequence ID" value="KDN25620.1"/>
    <property type="molecule type" value="Genomic_DNA"/>
</dbReference>
<proteinExistence type="predicted"/>